<dbReference type="InterPro" id="IPR035897">
    <property type="entry name" value="Toll_tir_struct_dom_sf"/>
</dbReference>
<dbReference type="InterPro" id="IPR011990">
    <property type="entry name" value="TPR-like_helical_dom_sf"/>
</dbReference>
<dbReference type="PANTHER" id="PTHR46082">
    <property type="entry name" value="ATP/GTP-BINDING PROTEIN-RELATED"/>
    <property type="match status" value="1"/>
</dbReference>
<dbReference type="Pfam" id="PF13676">
    <property type="entry name" value="TIR_2"/>
    <property type="match status" value="1"/>
</dbReference>
<dbReference type="InterPro" id="IPR027417">
    <property type="entry name" value="P-loop_NTPase"/>
</dbReference>
<dbReference type="Pfam" id="PF25000">
    <property type="entry name" value="DUF7779"/>
    <property type="match status" value="1"/>
</dbReference>
<dbReference type="PANTHER" id="PTHR46082:SF6">
    <property type="entry name" value="AAA+ ATPASE DOMAIN-CONTAINING PROTEIN-RELATED"/>
    <property type="match status" value="1"/>
</dbReference>
<gene>
    <name evidence="4" type="ORF">J8N05_35370</name>
</gene>
<comment type="caution">
    <text evidence="4">The sequence shown here is derived from an EMBL/GenBank/DDBJ whole genome shotgun (WGS) entry which is preliminary data.</text>
</comment>
<feature type="domain" description="TIR" evidence="2">
    <location>
        <begin position="206"/>
        <end position="328"/>
    </location>
</feature>
<dbReference type="InterPro" id="IPR056681">
    <property type="entry name" value="DUF7779"/>
</dbReference>
<sequence length="1159" mass="129047">MTNLDEHTLLIEPVVAWPRIAETECEYLVTVDLRGPLPEGEEAARHWPYPDEEFTFTVTLDGSPYFVCTALDEPSVVLHRFGGTYGPAHFRVSTGRATGHASLWLTVNNQWGVPVRKAELLSEIRERVPGRAPAARSTDILREPASTTESLPAPRTSEQSVDLPAAGSRAAHDDRTTGHRAVPGDLPELVPPNGPPWRLRTGRQTVTLSFAGVHRPWATWIAHCLELHGHRVVPQRWDPLPDASIEESLRDLLLAPGPVLLLLSDQYFKLDTHTSQEWDDALREVVAPNARRIAAVTVAPSVLPPAAAASLDAVTLHDVGAEEAERRLLARLDLPFSSPESSRDTRSGPPFPVHTLRVWGRVPERNDRFTGRVPLLNTVYEVLQRESRVTLYGLSGVGKSQLAAEYAYRFASGYHVVWWVHSGNRAAFRQGLAELAPALGLATGAEYGERLRAVWDALRRGRPFTRWLLILDGADEPDEIRDLLPTGTGHVLVTSCSLDWDISPGTLVEVPGYDREESVAFIRRRAPRLTLEDSHQLAEALGDLPLLLDQTAGWLEESGMPVSEYLRELLTDDADRSTPVQVSADFPMTFRTAWTVLLDKFRATSPESVQLLRLCTFFAPDAVSVRLLRGAPAGELPPAMAGLLMDDVRWDRAVERLRKYSVVHVEHPRQDPRNEFLSLHRMVHRTVQLDMSPEEHEECAETARRVLIAFDPGDPSKTSLWQRYAELVPHLEHAELLSHTDPSVQGLVLNCLRYLYLSGEHATGVRFAEQALAAWQGHEDEHSERLWDLRHHYANLLRIMGAFKDSEAVSRAAVEEHRAKGGARDERYLRAVGSLAADLRALGRYEESLHLSEEVCAGYTELGGERAPLTLAAQNNKASSLRLLGRYEEALEIDRWVLGIREEVLGAEHIWTLISDLSRSTDLRLLGRYERALDLQRANTAQHLRLLGKDHPQTLQASYNLAQCLYRLDDHEAAGELFGSVLAKSEQVRGKGYSSTLMFAAAHSCFLREHGDIDRARGLSERLVARYLRLLGADHPFVAGARSNQALILRAVGERNQAHTLAERALTDMTSAVGPDHPWTLGCAVNAAAIRHVTGRVEAAVALSRDTGERAGRVLGKEHPLTRGARRALDADRQALRGEQVPAPEERSRLYWNFEPQTT</sequence>
<feature type="compositionally biased region" description="Polar residues" evidence="1">
    <location>
        <begin position="145"/>
        <end position="160"/>
    </location>
</feature>
<keyword evidence="5" id="KW-1185">Reference proteome</keyword>
<feature type="domain" description="DUF7779" evidence="3">
    <location>
        <begin position="601"/>
        <end position="695"/>
    </location>
</feature>
<evidence type="ECO:0000313" key="5">
    <source>
        <dbReference type="Proteomes" id="UP000677413"/>
    </source>
</evidence>
<evidence type="ECO:0000259" key="2">
    <source>
        <dbReference type="Pfam" id="PF13676"/>
    </source>
</evidence>
<evidence type="ECO:0000259" key="3">
    <source>
        <dbReference type="Pfam" id="PF25000"/>
    </source>
</evidence>
<evidence type="ECO:0000313" key="4">
    <source>
        <dbReference type="EMBL" id="MBQ0853447.1"/>
    </source>
</evidence>
<dbReference type="AlphaFoldDB" id="A0A940Y5A9"/>
<reference evidence="4 5" key="1">
    <citation type="submission" date="2021-04" db="EMBL/GenBank/DDBJ databases">
        <authorList>
            <person name="Tang X."/>
            <person name="Zhou X."/>
            <person name="Chen X."/>
            <person name="Cernava T."/>
            <person name="Zhang C."/>
        </authorList>
    </citation>
    <scope>NUCLEOTIDE SEQUENCE [LARGE SCALE GENOMIC DNA]</scope>
    <source>
        <strain evidence="4 5">BH-SS-21</strain>
    </source>
</reference>
<evidence type="ECO:0000256" key="1">
    <source>
        <dbReference type="SAM" id="MobiDB-lite"/>
    </source>
</evidence>
<dbReference type="SUPFAM" id="SSF52200">
    <property type="entry name" value="Toll/Interleukin receptor TIR domain"/>
    <property type="match status" value="1"/>
</dbReference>
<accession>A0A940Y5A9</accession>
<dbReference type="Pfam" id="PF13424">
    <property type="entry name" value="TPR_12"/>
    <property type="match status" value="1"/>
</dbReference>
<dbReference type="EMBL" id="JAGPYQ010000001">
    <property type="protein sequence ID" value="MBQ0853447.1"/>
    <property type="molecule type" value="Genomic_DNA"/>
</dbReference>
<dbReference type="SUPFAM" id="SSF52540">
    <property type="entry name" value="P-loop containing nucleoside triphosphate hydrolases"/>
    <property type="match status" value="1"/>
</dbReference>
<dbReference type="InterPro" id="IPR053137">
    <property type="entry name" value="NLR-like"/>
</dbReference>
<dbReference type="Proteomes" id="UP000677413">
    <property type="component" value="Unassembled WGS sequence"/>
</dbReference>
<dbReference type="Gene3D" id="1.25.40.10">
    <property type="entry name" value="Tetratricopeptide repeat domain"/>
    <property type="match status" value="2"/>
</dbReference>
<proteinExistence type="predicted"/>
<feature type="region of interest" description="Disordered" evidence="1">
    <location>
        <begin position="128"/>
        <end position="198"/>
    </location>
</feature>
<dbReference type="InterPro" id="IPR000157">
    <property type="entry name" value="TIR_dom"/>
</dbReference>
<protein>
    <submittedName>
        <fullName evidence="4">Tetratricopeptide repeat protein</fullName>
    </submittedName>
</protein>
<dbReference type="GO" id="GO:0007165">
    <property type="term" value="P:signal transduction"/>
    <property type="evidence" value="ECO:0007669"/>
    <property type="project" value="InterPro"/>
</dbReference>
<dbReference type="NCBIfam" id="NF040586">
    <property type="entry name" value="FxSxx_TPR"/>
    <property type="match status" value="1"/>
</dbReference>
<dbReference type="Gene3D" id="3.40.50.300">
    <property type="entry name" value="P-loop containing nucleotide triphosphate hydrolases"/>
    <property type="match status" value="1"/>
</dbReference>
<dbReference type="Pfam" id="PF13374">
    <property type="entry name" value="TPR_10"/>
    <property type="match status" value="4"/>
</dbReference>
<organism evidence="4 5">
    <name type="scientific">Streptomyces liliiviolaceus</name>
    <dbReference type="NCBI Taxonomy" id="2823109"/>
    <lineage>
        <taxon>Bacteria</taxon>
        <taxon>Bacillati</taxon>
        <taxon>Actinomycetota</taxon>
        <taxon>Actinomycetes</taxon>
        <taxon>Kitasatosporales</taxon>
        <taxon>Streptomycetaceae</taxon>
        <taxon>Streptomyces</taxon>
    </lineage>
</organism>
<name>A0A940Y5A9_9ACTN</name>
<dbReference type="SUPFAM" id="SSF48452">
    <property type="entry name" value="TPR-like"/>
    <property type="match status" value="2"/>
</dbReference>